<dbReference type="GO" id="GO:0009399">
    <property type="term" value="P:nitrogen fixation"/>
    <property type="evidence" value="ECO:0007669"/>
    <property type="project" value="InterPro"/>
</dbReference>
<dbReference type="AlphaFoldDB" id="A0A7D5NAZ9"/>
<name>A0A7D5NAZ9_9PROT</name>
<protein>
    <submittedName>
        <fullName evidence="3">Nitrogen fixation protein NifZ</fullName>
    </submittedName>
</protein>
<dbReference type="Proteomes" id="UP000509684">
    <property type="component" value="Chromosome"/>
</dbReference>
<evidence type="ECO:0000256" key="2">
    <source>
        <dbReference type="ARBA" id="ARBA00023231"/>
    </source>
</evidence>
<organism evidence="3 4">
    <name type="scientific">Candidatus Accumulibacter cognatus</name>
    <dbReference type="NCBI Taxonomy" id="2954383"/>
    <lineage>
        <taxon>Bacteria</taxon>
        <taxon>Pseudomonadati</taxon>
        <taxon>Pseudomonadota</taxon>
        <taxon>Betaproteobacteria</taxon>
        <taxon>Candidatus Accumulibacter</taxon>
    </lineage>
</organism>
<sequence length="153" mass="17263">MLPRWDYGDAVRVTRNVRNDGTFPGVPTGGLLVRRGRIGHVRGVGTFLQDQIIYSVHFLDEGRLVGCREDELIDADEAWIENRFEVRQRVRARRPLAVGGEVRVPAGSRGEILNLDESETQGIVYQTHFDCLAGVPLWVPEAALDEWRRPDDG</sequence>
<keyword evidence="2" id="KW-0535">Nitrogen fixation</keyword>
<comment type="similarity">
    <text evidence="1">Belongs to the NifZ family.</text>
</comment>
<accession>A0A7D5NAZ9</accession>
<evidence type="ECO:0000313" key="4">
    <source>
        <dbReference type="Proteomes" id="UP000509684"/>
    </source>
</evidence>
<reference evidence="3 4" key="1">
    <citation type="journal article" date="2019" name="Microbiome">
        <title>Annotated bacterial chromosomes from frame-shift-corrected long-read metagenomic data.</title>
        <authorList>
            <person name="Arumugam K."/>
            <person name="Bagci C."/>
            <person name="Bessarab I."/>
            <person name="Beier S."/>
            <person name="Buchfink B."/>
            <person name="Gorska A."/>
            <person name="Qiu G."/>
            <person name="Huson D.H."/>
            <person name="Williams R.B.H."/>
        </authorList>
    </citation>
    <scope>NUCLEOTIDE SEQUENCE [LARGE SCALE GENOMIC DNA]</scope>
    <source>
        <strain evidence="3">SSA1</strain>
    </source>
</reference>
<dbReference type="InterPro" id="IPR007415">
    <property type="entry name" value="Nitrogenase_MoFe_mat_NifZ"/>
</dbReference>
<dbReference type="KEGG" id="acog:HWD57_08355"/>
<proteinExistence type="inferred from homology"/>
<gene>
    <name evidence="3" type="ORF">HWD57_08355</name>
</gene>
<evidence type="ECO:0000256" key="1">
    <source>
        <dbReference type="ARBA" id="ARBA00008027"/>
    </source>
</evidence>
<dbReference type="EMBL" id="CP058708">
    <property type="protein sequence ID" value="QLH49790.1"/>
    <property type="molecule type" value="Genomic_DNA"/>
</dbReference>
<dbReference type="Pfam" id="PF04319">
    <property type="entry name" value="NifZ"/>
    <property type="match status" value="1"/>
</dbReference>
<evidence type="ECO:0000313" key="3">
    <source>
        <dbReference type="EMBL" id="QLH49790.1"/>
    </source>
</evidence>